<protein>
    <submittedName>
        <fullName evidence="1">Uncharacterized protein</fullName>
    </submittedName>
</protein>
<feature type="non-terminal residue" evidence="1">
    <location>
        <position position="40"/>
    </location>
</feature>
<reference evidence="1 2" key="1">
    <citation type="journal article" date="2018" name="Front. Plant Sci.">
        <title>Red Clover (Trifolium pratense) and Zigzag Clover (T. medium) - A Picture of Genomic Similarities and Differences.</title>
        <authorList>
            <person name="Dluhosova J."/>
            <person name="Istvanek J."/>
            <person name="Nedelnik J."/>
            <person name="Repkova J."/>
        </authorList>
    </citation>
    <scope>NUCLEOTIDE SEQUENCE [LARGE SCALE GENOMIC DNA]</scope>
    <source>
        <strain evidence="2">cv. 10/8</strain>
        <tissue evidence="1">Leaf</tissue>
    </source>
</reference>
<keyword evidence="2" id="KW-1185">Reference proteome</keyword>
<evidence type="ECO:0000313" key="2">
    <source>
        <dbReference type="Proteomes" id="UP000265520"/>
    </source>
</evidence>
<sequence length="40" mass="4598">MLMLAIPMIMEGLNMVLLLVSITMMTWLQRSIPLCIISYL</sequence>
<proteinExistence type="predicted"/>
<dbReference type="EMBL" id="LXQA011412873">
    <property type="protein sequence ID" value="MCI96368.1"/>
    <property type="molecule type" value="Genomic_DNA"/>
</dbReference>
<evidence type="ECO:0000313" key="1">
    <source>
        <dbReference type="EMBL" id="MCI96368.1"/>
    </source>
</evidence>
<comment type="caution">
    <text evidence="1">The sequence shown here is derived from an EMBL/GenBank/DDBJ whole genome shotgun (WGS) entry which is preliminary data.</text>
</comment>
<dbReference type="Proteomes" id="UP000265520">
    <property type="component" value="Unassembled WGS sequence"/>
</dbReference>
<dbReference type="AlphaFoldDB" id="A0A392W6S8"/>
<name>A0A392W6S8_9FABA</name>
<organism evidence="1 2">
    <name type="scientific">Trifolium medium</name>
    <dbReference type="NCBI Taxonomy" id="97028"/>
    <lineage>
        <taxon>Eukaryota</taxon>
        <taxon>Viridiplantae</taxon>
        <taxon>Streptophyta</taxon>
        <taxon>Embryophyta</taxon>
        <taxon>Tracheophyta</taxon>
        <taxon>Spermatophyta</taxon>
        <taxon>Magnoliopsida</taxon>
        <taxon>eudicotyledons</taxon>
        <taxon>Gunneridae</taxon>
        <taxon>Pentapetalae</taxon>
        <taxon>rosids</taxon>
        <taxon>fabids</taxon>
        <taxon>Fabales</taxon>
        <taxon>Fabaceae</taxon>
        <taxon>Papilionoideae</taxon>
        <taxon>50 kb inversion clade</taxon>
        <taxon>NPAAA clade</taxon>
        <taxon>Hologalegina</taxon>
        <taxon>IRL clade</taxon>
        <taxon>Trifolieae</taxon>
        <taxon>Trifolium</taxon>
    </lineage>
</organism>
<accession>A0A392W6S8</accession>